<dbReference type="Pfam" id="PF21006">
    <property type="entry name" value="NHase_beta_N"/>
    <property type="match status" value="1"/>
</dbReference>
<accession>A0A917A8P2</accession>
<evidence type="ECO:0000259" key="7">
    <source>
        <dbReference type="Pfam" id="PF21006"/>
    </source>
</evidence>
<dbReference type="Proteomes" id="UP000612855">
    <property type="component" value="Unassembled WGS sequence"/>
</dbReference>
<dbReference type="Pfam" id="PF02211">
    <property type="entry name" value="NHase_beta_C"/>
    <property type="match status" value="1"/>
</dbReference>
<dbReference type="SUPFAM" id="SSF50090">
    <property type="entry name" value="Electron transport accessory proteins"/>
    <property type="match status" value="1"/>
</dbReference>
<evidence type="ECO:0000313" key="9">
    <source>
        <dbReference type="Proteomes" id="UP000612855"/>
    </source>
</evidence>
<dbReference type="PIRSF" id="PIRSF001427">
    <property type="entry name" value="NHase_beta"/>
    <property type="match status" value="1"/>
</dbReference>
<comment type="function">
    <text evidence="1 5">NHase catalyzes the hydration of various nitrile compounds to the corresponding amides.</text>
</comment>
<feature type="domain" description="Nitrile hydratase beta subunit" evidence="6">
    <location>
        <begin position="126"/>
        <end position="218"/>
    </location>
</feature>
<dbReference type="RefSeq" id="WP_188477913.1">
    <property type="nucleotide sequence ID" value="NZ_BMFJ01000001.1"/>
</dbReference>
<dbReference type="EC" id="4.2.1.84" evidence="5"/>
<comment type="catalytic activity">
    <reaction evidence="4 5">
        <text>an aliphatic primary amide = an aliphatic nitrile + H2O</text>
        <dbReference type="Rhea" id="RHEA:12673"/>
        <dbReference type="ChEBI" id="CHEBI:15377"/>
        <dbReference type="ChEBI" id="CHEBI:65285"/>
        <dbReference type="ChEBI" id="CHEBI:80291"/>
        <dbReference type="EC" id="4.2.1.84"/>
    </reaction>
</comment>
<protein>
    <recommendedName>
        <fullName evidence="5">Nitrile hydratase subunit beta</fullName>
        <shortName evidence="5">NHase</shortName>
        <ecNumber evidence="5">4.2.1.84</ecNumber>
    </recommendedName>
</protein>
<reference evidence="9" key="1">
    <citation type="journal article" date="2019" name="Int. J. Syst. Evol. Microbiol.">
        <title>The Global Catalogue of Microorganisms (GCM) 10K type strain sequencing project: providing services to taxonomists for standard genome sequencing and annotation.</title>
        <authorList>
            <consortium name="The Broad Institute Genomics Platform"/>
            <consortium name="The Broad Institute Genome Sequencing Center for Infectious Disease"/>
            <person name="Wu L."/>
            <person name="Ma J."/>
        </authorList>
    </citation>
    <scope>NUCLEOTIDE SEQUENCE [LARGE SCALE GENOMIC DNA]</scope>
    <source>
        <strain evidence="9">CGMCC 1.12664</strain>
    </source>
</reference>
<proteinExistence type="inferred from homology"/>
<dbReference type="NCBIfam" id="TIGR03888">
    <property type="entry name" value="nitrile_beta"/>
    <property type="match status" value="1"/>
</dbReference>
<keyword evidence="3 5" id="KW-0456">Lyase</keyword>
<dbReference type="InterPro" id="IPR008990">
    <property type="entry name" value="Elect_transpt_acc-like_dom_sf"/>
</dbReference>
<evidence type="ECO:0000256" key="4">
    <source>
        <dbReference type="ARBA" id="ARBA00044877"/>
    </source>
</evidence>
<evidence type="ECO:0000259" key="6">
    <source>
        <dbReference type="Pfam" id="PF02211"/>
    </source>
</evidence>
<dbReference type="GO" id="GO:0018822">
    <property type="term" value="F:nitrile hydratase activity"/>
    <property type="evidence" value="ECO:0007669"/>
    <property type="project" value="UniProtKB-EC"/>
</dbReference>
<evidence type="ECO:0000256" key="3">
    <source>
        <dbReference type="ARBA" id="ARBA00023239"/>
    </source>
</evidence>
<dbReference type="InterPro" id="IPR003168">
    <property type="entry name" value="Nitrile_hydratase_bsu"/>
</dbReference>
<evidence type="ECO:0000256" key="5">
    <source>
        <dbReference type="PIRNR" id="PIRNR001427"/>
    </source>
</evidence>
<gene>
    <name evidence="8" type="primary">nthB</name>
    <name evidence="8" type="ORF">GCM10011360_23990</name>
</gene>
<organism evidence="8 9">
    <name type="scientific">Primorskyibacter flagellatus</name>
    <dbReference type="NCBI Taxonomy" id="1387277"/>
    <lineage>
        <taxon>Bacteria</taxon>
        <taxon>Pseudomonadati</taxon>
        <taxon>Pseudomonadota</taxon>
        <taxon>Alphaproteobacteria</taxon>
        <taxon>Rhodobacterales</taxon>
        <taxon>Roseobacteraceae</taxon>
        <taxon>Primorskyibacter</taxon>
    </lineage>
</organism>
<dbReference type="GO" id="GO:0046914">
    <property type="term" value="F:transition metal ion binding"/>
    <property type="evidence" value="ECO:0007669"/>
    <property type="project" value="InterPro"/>
</dbReference>
<evidence type="ECO:0000313" key="8">
    <source>
        <dbReference type="EMBL" id="GGE35354.1"/>
    </source>
</evidence>
<comment type="similarity">
    <text evidence="2 5">Belongs to the nitrile hydratase subunit beta family.</text>
</comment>
<sequence>MNGPQDVGGRHGFGPVAPDIDGPVFHAPWERRALALVTAAGGLGQWTIDESRFARENRTPADYYGSTYFEIWIKGLERLLEERGLVSAGERASGQVSAPLPAGIAPLTADRVPEVLAKGTPYDRDPGDSRPVHALGTMVRTRNLQPAGHIRMPSYCRGRTGWISAVHGYHVFPDTSATGDRDTAHWLYNVTFAARDLFGEQAGEGDTVSVDLWEPYLDAV</sequence>
<dbReference type="AlphaFoldDB" id="A0A917A8P2"/>
<dbReference type="Gene3D" id="1.10.472.20">
    <property type="entry name" value="Nitrile hydratase, beta subunit"/>
    <property type="match status" value="1"/>
</dbReference>
<comment type="caution">
    <text evidence="8">The sequence shown here is derived from an EMBL/GenBank/DDBJ whole genome shotgun (WGS) entry which is preliminary data.</text>
</comment>
<dbReference type="Gene3D" id="2.30.30.50">
    <property type="match status" value="1"/>
</dbReference>
<evidence type="ECO:0000256" key="1">
    <source>
        <dbReference type="ARBA" id="ARBA00004042"/>
    </source>
</evidence>
<evidence type="ECO:0000256" key="2">
    <source>
        <dbReference type="ARBA" id="ARBA00009098"/>
    </source>
</evidence>
<feature type="domain" description="Nitrile hydratase beta subunit-like N-terminal" evidence="7">
    <location>
        <begin position="1"/>
        <end position="95"/>
    </location>
</feature>
<dbReference type="EMBL" id="BMFJ01000001">
    <property type="protein sequence ID" value="GGE35354.1"/>
    <property type="molecule type" value="Genomic_DNA"/>
</dbReference>
<dbReference type="InterPro" id="IPR024690">
    <property type="entry name" value="CN_hydtase_beta_dom_C"/>
</dbReference>
<dbReference type="InterPro" id="IPR049054">
    <property type="entry name" value="CN_hydtase_beta-like_N"/>
</dbReference>
<keyword evidence="9" id="KW-1185">Reference proteome</keyword>
<dbReference type="InterPro" id="IPR042262">
    <property type="entry name" value="CN_hydtase_beta_C"/>
</dbReference>
<name>A0A917A8P2_9RHOB</name>